<reference evidence="2 3" key="1">
    <citation type="journal article" date="2014" name="Nature">
        <title>An environmental bacterial taxon with a large and distinct metabolic repertoire.</title>
        <authorList>
            <person name="Wilson M.C."/>
            <person name="Mori T."/>
            <person name="Ruckert C."/>
            <person name="Uria A.R."/>
            <person name="Helf M.J."/>
            <person name="Takada K."/>
            <person name="Gernert C."/>
            <person name="Steffens U.A."/>
            <person name="Heycke N."/>
            <person name="Schmitt S."/>
            <person name="Rinke C."/>
            <person name="Helfrich E.J."/>
            <person name="Brachmann A.O."/>
            <person name="Gurgui C."/>
            <person name="Wakimoto T."/>
            <person name="Kracht M."/>
            <person name="Crusemann M."/>
            <person name="Hentschel U."/>
            <person name="Abe I."/>
            <person name="Matsunaga S."/>
            <person name="Kalinowski J."/>
            <person name="Takeyama H."/>
            <person name="Piel J."/>
        </authorList>
    </citation>
    <scope>NUCLEOTIDE SEQUENCE [LARGE SCALE GENOMIC DNA]</scope>
    <source>
        <strain evidence="3">TSY2</strain>
    </source>
</reference>
<dbReference type="PANTHER" id="PTHR43861:SF1">
    <property type="entry name" value="TRANS-ACONITATE 2-METHYLTRANSFERASE"/>
    <property type="match status" value="1"/>
</dbReference>
<dbReference type="CDD" id="cd02440">
    <property type="entry name" value="AdoMet_MTases"/>
    <property type="match status" value="1"/>
</dbReference>
<feature type="domain" description="Methyltransferase type 11" evidence="1">
    <location>
        <begin position="55"/>
        <end position="149"/>
    </location>
</feature>
<comment type="caution">
    <text evidence="2">The sequence shown here is derived from an EMBL/GenBank/DDBJ whole genome shotgun (WGS) entry which is preliminary data.</text>
</comment>
<dbReference type="EMBL" id="AZHX01000490">
    <property type="protein sequence ID" value="ETX07251.1"/>
    <property type="molecule type" value="Genomic_DNA"/>
</dbReference>
<protein>
    <submittedName>
        <fullName evidence="2">Type 12 methyltransferase</fullName>
    </submittedName>
</protein>
<name>W4MBH5_9BACT</name>
<dbReference type="Gene3D" id="3.40.50.150">
    <property type="entry name" value="Vaccinia Virus protein VP39"/>
    <property type="match status" value="1"/>
</dbReference>
<gene>
    <name evidence="2" type="ORF">ETSY2_12300</name>
</gene>
<dbReference type="GO" id="GO:0032259">
    <property type="term" value="P:methylation"/>
    <property type="evidence" value="ECO:0007669"/>
    <property type="project" value="UniProtKB-KW"/>
</dbReference>
<dbReference type="GO" id="GO:0008757">
    <property type="term" value="F:S-adenosylmethionine-dependent methyltransferase activity"/>
    <property type="evidence" value="ECO:0007669"/>
    <property type="project" value="InterPro"/>
</dbReference>
<proteinExistence type="predicted"/>
<sequence>MNTYIEANRERWNRLAEVNVKSRYYDVEGFREGESSLKSIELDEVGDVHGKRLLHLQCHFGMDTLSWRRLGAEVTGVDFSPAAIRLARELSRDVGLDARFIESDIYDLPAVLDDQFDIVFASYGVLCWLPDLPAWAGVIAHFLKPGGVFHLIDGHPINNVFENERDTAELRARYSYFHEPKPMKWEGSEPYADRHEKVEEASFQWTHSLGDVVNALIQAGLMLEHLNEFPCCVYDHFPFLELSPDGWYRFKDGVQSIPLTFSIKACRLSSRG</sequence>
<dbReference type="InterPro" id="IPR013216">
    <property type="entry name" value="Methyltransf_11"/>
</dbReference>
<dbReference type="Pfam" id="PF08241">
    <property type="entry name" value="Methyltransf_11"/>
    <property type="match status" value="1"/>
</dbReference>
<keyword evidence="3" id="KW-1185">Reference proteome</keyword>
<keyword evidence="2" id="KW-0489">Methyltransferase</keyword>
<organism evidence="2 3">
    <name type="scientific">Candidatus Entotheonella gemina</name>
    <dbReference type="NCBI Taxonomy" id="1429439"/>
    <lineage>
        <taxon>Bacteria</taxon>
        <taxon>Pseudomonadati</taxon>
        <taxon>Nitrospinota/Tectimicrobiota group</taxon>
        <taxon>Candidatus Tectimicrobiota</taxon>
        <taxon>Candidatus Entotheonellia</taxon>
        <taxon>Candidatus Entotheonellales</taxon>
        <taxon>Candidatus Entotheonellaceae</taxon>
        <taxon>Candidatus Entotheonella</taxon>
    </lineage>
</organism>
<dbReference type="HOGENOM" id="CLU_065741_0_0_7"/>
<dbReference type="SUPFAM" id="SSF53335">
    <property type="entry name" value="S-adenosyl-L-methionine-dependent methyltransferases"/>
    <property type="match status" value="1"/>
</dbReference>
<accession>W4MBH5</accession>
<keyword evidence="2" id="KW-0808">Transferase</keyword>
<dbReference type="Proteomes" id="UP000019140">
    <property type="component" value="Unassembled WGS sequence"/>
</dbReference>
<evidence type="ECO:0000313" key="3">
    <source>
        <dbReference type="Proteomes" id="UP000019140"/>
    </source>
</evidence>
<evidence type="ECO:0000313" key="2">
    <source>
        <dbReference type="EMBL" id="ETX07251.1"/>
    </source>
</evidence>
<dbReference type="InterPro" id="IPR029063">
    <property type="entry name" value="SAM-dependent_MTases_sf"/>
</dbReference>
<dbReference type="AlphaFoldDB" id="W4MBH5"/>
<evidence type="ECO:0000259" key="1">
    <source>
        <dbReference type="Pfam" id="PF08241"/>
    </source>
</evidence>
<dbReference type="PATRIC" id="fig|1429439.4.peg.2113"/>
<dbReference type="PANTHER" id="PTHR43861">
    <property type="entry name" value="TRANS-ACONITATE 2-METHYLTRANSFERASE-RELATED"/>
    <property type="match status" value="1"/>
</dbReference>